<protein>
    <submittedName>
        <fullName evidence="1">Uncharacterized protein</fullName>
    </submittedName>
</protein>
<feature type="non-terminal residue" evidence="1">
    <location>
        <position position="50"/>
    </location>
</feature>
<feature type="non-terminal residue" evidence="1">
    <location>
        <position position="1"/>
    </location>
</feature>
<evidence type="ECO:0000313" key="1">
    <source>
        <dbReference type="EMBL" id="KAL0199026.1"/>
    </source>
</evidence>
<comment type="caution">
    <text evidence="1">The sequence shown here is derived from an EMBL/GenBank/DDBJ whole genome shotgun (WGS) entry which is preliminary data.</text>
</comment>
<proteinExistence type="predicted"/>
<keyword evidence="2" id="KW-1185">Reference proteome</keyword>
<evidence type="ECO:0000313" key="2">
    <source>
        <dbReference type="Proteomes" id="UP001529510"/>
    </source>
</evidence>
<dbReference type="AlphaFoldDB" id="A0ABD0RL31"/>
<dbReference type="Proteomes" id="UP001529510">
    <property type="component" value="Unassembled WGS sequence"/>
</dbReference>
<accession>A0ABD0RL31</accession>
<sequence>DVECVLQESLPSLYCSVSDWPSVLSEFPQSLRNTQCCLIYLLHLSLLHGD</sequence>
<name>A0ABD0RL31_CIRMR</name>
<dbReference type="EMBL" id="JAMKFB020000003">
    <property type="protein sequence ID" value="KAL0199026.1"/>
    <property type="molecule type" value="Genomic_DNA"/>
</dbReference>
<organism evidence="1 2">
    <name type="scientific">Cirrhinus mrigala</name>
    <name type="common">Mrigala</name>
    <dbReference type="NCBI Taxonomy" id="683832"/>
    <lineage>
        <taxon>Eukaryota</taxon>
        <taxon>Metazoa</taxon>
        <taxon>Chordata</taxon>
        <taxon>Craniata</taxon>
        <taxon>Vertebrata</taxon>
        <taxon>Euteleostomi</taxon>
        <taxon>Actinopterygii</taxon>
        <taxon>Neopterygii</taxon>
        <taxon>Teleostei</taxon>
        <taxon>Ostariophysi</taxon>
        <taxon>Cypriniformes</taxon>
        <taxon>Cyprinidae</taxon>
        <taxon>Labeoninae</taxon>
        <taxon>Labeonini</taxon>
        <taxon>Cirrhinus</taxon>
    </lineage>
</organism>
<reference evidence="1 2" key="1">
    <citation type="submission" date="2024-05" db="EMBL/GenBank/DDBJ databases">
        <title>Genome sequencing and assembly of Indian major carp, Cirrhinus mrigala (Hamilton, 1822).</title>
        <authorList>
            <person name="Mohindra V."/>
            <person name="Chowdhury L.M."/>
            <person name="Lal K."/>
            <person name="Jena J.K."/>
        </authorList>
    </citation>
    <scope>NUCLEOTIDE SEQUENCE [LARGE SCALE GENOMIC DNA]</scope>
    <source>
        <strain evidence="1">CM1030</strain>
        <tissue evidence="1">Blood</tissue>
    </source>
</reference>
<gene>
    <name evidence="1" type="ORF">M9458_007566</name>
</gene>